<dbReference type="PATRIC" id="fig|887901.3.peg.245"/>
<keyword evidence="2" id="KW-0472">Membrane</keyword>
<dbReference type="AlphaFoldDB" id="Z4WVG3"/>
<protein>
    <submittedName>
        <fullName evidence="3">Uncharacterized protein</fullName>
    </submittedName>
</protein>
<gene>
    <name evidence="3" type="ORF">HMPREF0636_1088</name>
</gene>
<organism evidence="3 4">
    <name type="scientific">Porphyromonas catoniae ATCC 51270</name>
    <dbReference type="NCBI Taxonomy" id="887901"/>
    <lineage>
        <taxon>Bacteria</taxon>
        <taxon>Pseudomonadati</taxon>
        <taxon>Bacteroidota</taxon>
        <taxon>Bacteroidia</taxon>
        <taxon>Bacteroidales</taxon>
        <taxon>Porphyromonadaceae</taxon>
        <taxon>Porphyromonas</taxon>
    </lineage>
</organism>
<evidence type="ECO:0000256" key="1">
    <source>
        <dbReference type="SAM" id="MobiDB-lite"/>
    </source>
</evidence>
<feature type="transmembrane region" description="Helical" evidence="2">
    <location>
        <begin position="6"/>
        <end position="25"/>
    </location>
</feature>
<feature type="compositionally biased region" description="Low complexity" evidence="1">
    <location>
        <begin position="126"/>
        <end position="138"/>
    </location>
</feature>
<name>Z4WVG3_9PORP</name>
<feature type="region of interest" description="Disordered" evidence="1">
    <location>
        <begin position="100"/>
        <end position="138"/>
    </location>
</feature>
<keyword evidence="4" id="KW-1185">Reference proteome</keyword>
<dbReference type="OrthoDB" id="1072944at2"/>
<dbReference type="Proteomes" id="UP000023482">
    <property type="component" value="Unassembled WGS sequence"/>
</dbReference>
<keyword evidence="2" id="KW-1133">Transmembrane helix</keyword>
<evidence type="ECO:0000256" key="2">
    <source>
        <dbReference type="SAM" id="Phobius"/>
    </source>
</evidence>
<comment type="caution">
    <text evidence="3">The sequence shown here is derived from an EMBL/GenBank/DDBJ whole genome shotgun (WGS) entry which is preliminary data.</text>
</comment>
<evidence type="ECO:0000313" key="3">
    <source>
        <dbReference type="EMBL" id="EWC93273.1"/>
    </source>
</evidence>
<proteinExistence type="predicted"/>
<sequence>MMDHILQLLQWLVPTGGVGMLLGWLTSTRLRHARVNKEVHDTYKAMYEDVHGQLLQLSEETSELRTLLARLERAITKGSSCRIWATCPIRRELQRTEVEPDLRQLLRQRPRARRDTPTARDHTSGDSDAPPALDLDPP</sequence>
<dbReference type="EMBL" id="JDFF01000008">
    <property type="protein sequence ID" value="EWC93273.1"/>
    <property type="molecule type" value="Genomic_DNA"/>
</dbReference>
<reference evidence="3 4" key="1">
    <citation type="submission" date="2014-01" db="EMBL/GenBank/DDBJ databases">
        <authorList>
            <person name="Durkin A.S."/>
            <person name="McCorrison J."/>
            <person name="Torralba M."/>
            <person name="Gillis M."/>
            <person name="Haft D.H."/>
            <person name="Methe B."/>
            <person name="Sutton G."/>
            <person name="Nelson K.E."/>
        </authorList>
    </citation>
    <scope>NUCLEOTIDE SEQUENCE [LARGE SCALE GENOMIC DNA]</scope>
    <source>
        <strain evidence="3 4">ATCC 51270</strain>
    </source>
</reference>
<accession>Z4WVG3</accession>
<feature type="compositionally biased region" description="Basic and acidic residues" evidence="1">
    <location>
        <begin position="113"/>
        <end position="125"/>
    </location>
</feature>
<keyword evidence="2" id="KW-0812">Transmembrane</keyword>
<dbReference type="RefSeq" id="WP_044167937.1">
    <property type="nucleotide sequence ID" value="NZ_JDFF01000008.1"/>
</dbReference>
<evidence type="ECO:0000313" key="4">
    <source>
        <dbReference type="Proteomes" id="UP000023482"/>
    </source>
</evidence>